<comment type="caution">
    <text evidence="3">The sequence shown here is derived from an EMBL/GenBank/DDBJ whole genome shotgun (WGS) entry which is preliminary data.</text>
</comment>
<evidence type="ECO:0000256" key="2">
    <source>
        <dbReference type="SAM" id="Phobius"/>
    </source>
</evidence>
<evidence type="ECO:0000313" key="3">
    <source>
        <dbReference type="EMBL" id="TQM36119.1"/>
    </source>
</evidence>
<feature type="compositionally biased region" description="Polar residues" evidence="1">
    <location>
        <begin position="168"/>
        <end position="192"/>
    </location>
</feature>
<sequence length="214" mass="22127">MPDEDVDGGKTGGEPDEQPDGAPAPDEGARGRMRFQDESTTPREPTLAERRAREVAARRAEEAERQEAEEQERSKRKRKRILIGAGVTVGVVALIAVGYSVVQADDEVQAQCVDDEGVIVDDSNCVTPASSSGGYYGGGGVYPIFIGGGGRQYHYTYGGSGAIGQKVQGGTTTVPREGTRVTTSSGKTVVNPSGSSSVSRGGLGVSRGSSSSGS</sequence>
<reference evidence="3 4" key="1">
    <citation type="submission" date="2019-06" db="EMBL/GenBank/DDBJ databases">
        <title>Sequencing the genomes of 1000 actinobacteria strains.</title>
        <authorList>
            <person name="Klenk H.-P."/>
        </authorList>
    </citation>
    <scope>NUCLEOTIDE SEQUENCE [LARGE SCALE GENOMIC DNA]</scope>
    <source>
        <strain evidence="3 4">DSM 45511</strain>
    </source>
</reference>
<gene>
    <name evidence="3" type="ORF">FB388_7572</name>
</gene>
<dbReference type="Proteomes" id="UP000319818">
    <property type="component" value="Unassembled WGS sequence"/>
</dbReference>
<keyword evidence="2" id="KW-1133">Transmembrane helix</keyword>
<keyword evidence="2" id="KW-0472">Membrane</keyword>
<dbReference type="RefSeq" id="WP_246122786.1">
    <property type="nucleotide sequence ID" value="NZ_VFPH01000003.1"/>
</dbReference>
<organism evidence="3 4">
    <name type="scientific">Pseudonocardia cypriaca</name>
    <dbReference type="NCBI Taxonomy" id="882449"/>
    <lineage>
        <taxon>Bacteria</taxon>
        <taxon>Bacillati</taxon>
        <taxon>Actinomycetota</taxon>
        <taxon>Actinomycetes</taxon>
        <taxon>Pseudonocardiales</taxon>
        <taxon>Pseudonocardiaceae</taxon>
        <taxon>Pseudonocardia</taxon>
    </lineage>
</organism>
<feature type="region of interest" description="Disordered" evidence="1">
    <location>
        <begin position="166"/>
        <end position="214"/>
    </location>
</feature>
<accession>A0A543FQK4</accession>
<proteinExistence type="predicted"/>
<keyword evidence="4" id="KW-1185">Reference proteome</keyword>
<name>A0A543FQK4_9PSEU</name>
<protein>
    <submittedName>
        <fullName evidence="3">Uncharacterized protein</fullName>
    </submittedName>
</protein>
<feature type="compositionally biased region" description="Basic and acidic residues" evidence="1">
    <location>
        <begin position="27"/>
        <end position="73"/>
    </location>
</feature>
<dbReference type="EMBL" id="VFPH01000003">
    <property type="protein sequence ID" value="TQM36119.1"/>
    <property type="molecule type" value="Genomic_DNA"/>
</dbReference>
<dbReference type="AlphaFoldDB" id="A0A543FQK4"/>
<evidence type="ECO:0000256" key="1">
    <source>
        <dbReference type="SAM" id="MobiDB-lite"/>
    </source>
</evidence>
<feature type="compositionally biased region" description="Low complexity" evidence="1">
    <location>
        <begin position="193"/>
        <end position="214"/>
    </location>
</feature>
<evidence type="ECO:0000313" key="4">
    <source>
        <dbReference type="Proteomes" id="UP000319818"/>
    </source>
</evidence>
<feature type="region of interest" description="Disordered" evidence="1">
    <location>
        <begin position="1"/>
        <end position="76"/>
    </location>
</feature>
<feature type="transmembrane region" description="Helical" evidence="2">
    <location>
        <begin position="81"/>
        <end position="102"/>
    </location>
</feature>
<keyword evidence="2" id="KW-0812">Transmembrane</keyword>